<reference evidence="9 10" key="1">
    <citation type="journal article" date="2014" name="Nat. Commun.">
        <title>Klebsormidium flaccidum genome reveals primary factors for plant terrestrial adaptation.</title>
        <authorList>
            <person name="Hori K."/>
            <person name="Maruyama F."/>
            <person name="Fujisawa T."/>
            <person name="Togashi T."/>
            <person name="Yamamoto N."/>
            <person name="Seo M."/>
            <person name="Sato S."/>
            <person name="Yamada T."/>
            <person name="Mori H."/>
            <person name="Tajima N."/>
            <person name="Moriyama T."/>
            <person name="Ikeuchi M."/>
            <person name="Watanabe M."/>
            <person name="Wada H."/>
            <person name="Kobayashi K."/>
            <person name="Saito M."/>
            <person name="Masuda T."/>
            <person name="Sasaki-Sekimoto Y."/>
            <person name="Mashiguchi K."/>
            <person name="Awai K."/>
            <person name="Shimojima M."/>
            <person name="Masuda S."/>
            <person name="Iwai M."/>
            <person name="Nobusawa T."/>
            <person name="Narise T."/>
            <person name="Kondo S."/>
            <person name="Saito H."/>
            <person name="Sato R."/>
            <person name="Murakawa M."/>
            <person name="Ihara Y."/>
            <person name="Oshima-Yamada Y."/>
            <person name="Ohtaka K."/>
            <person name="Satoh M."/>
            <person name="Sonobe K."/>
            <person name="Ishii M."/>
            <person name="Ohtani R."/>
            <person name="Kanamori-Sato M."/>
            <person name="Honoki R."/>
            <person name="Miyazaki D."/>
            <person name="Mochizuki H."/>
            <person name="Umetsu J."/>
            <person name="Higashi K."/>
            <person name="Shibata D."/>
            <person name="Kamiya Y."/>
            <person name="Sato N."/>
            <person name="Nakamura Y."/>
            <person name="Tabata S."/>
            <person name="Ida S."/>
            <person name="Kurokawa K."/>
            <person name="Ohta H."/>
        </authorList>
    </citation>
    <scope>NUCLEOTIDE SEQUENCE [LARGE SCALE GENOMIC DNA]</scope>
    <source>
        <strain evidence="9 10">NIES-2285</strain>
    </source>
</reference>
<evidence type="ECO:0000256" key="7">
    <source>
        <dbReference type="ARBA" id="ARBA00023180"/>
    </source>
</evidence>
<comment type="similarity">
    <text evidence="2 8">Belongs to the peptidase S10 family.</text>
</comment>
<keyword evidence="3" id="KW-0964">Secreted</keyword>
<evidence type="ECO:0000256" key="5">
    <source>
        <dbReference type="ARBA" id="ARBA00022801"/>
    </source>
</evidence>
<evidence type="ECO:0000313" key="9">
    <source>
        <dbReference type="EMBL" id="GAQ88391.1"/>
    </source>
</evidence>
<dbReference type="GO" id="GO:0006508">
    <property type="term" value="P:proteolysis"/>
    <property type="evidence" value="ECO:0007669"/>
    <property type="project" value="UniProtKB-KW"/>
</dbReference>
<evidence type="ECO:0000256" key="8">
    <source>
        <dbReference type="RuleBase" id="RU361156"/>
    </source>
</evidence>
<dbReference type="InterPro" id="IPR029058">
    <property type="entry name" value="AB_hydrolase_fold"/>
</dbReference>
<keyword evidence="8 9" id="KW-0121">Carboxypeptidase</keyword>
<evidence type="ECO:0000256" key="3">
    <source>
        <dbReference type="ARBA" id="ARBA00022525"/>
    </source>
</evidence>
<dbReference type="AlphaFoldDB" id="A0A1Y1IH48"/>
<keyword evidence="4 8" id="KW-0732">Signal</keyword>
<keyword evidence="10" id="KW-1185">Reference proteome</keyword>
<gene>
    <name evidence="9" type="ORF">KFL_004240030</name>
</gene>
<dbReference type="PRINTS" id="PR00724">
    <property type="entry name" value="CRBOXYPTASEC"/>
</dbReference>
<dbReference type="Gene3D" id="3.40.50.1820">
    <property type="entry name" value="alpha/beta hydrolase"/>
    <property type="match status" value="1"/>
</dbReference>
<sequence>MAPNRRILPASAIATFVVFSFLSSPVLAKPGFFQDALIKLPSDAADPNAADLIESLPGTPDLPFRQYSGYITVNETHGRALFYWFVEATEEPLQKPVTLWLNGGPGCSSLAGGLLSELGPFYPDKAGDGLYRNKYSWNSMSNMLFVESPAGVGFSYSNTTEDYVVGDERTANDAYQLLVGFFKKFPHYAASDFYISGESYGGHYVPQLADTIVRNNREKVADGPIINLKGFLVGNAWTDAGIDNYGALFYDWTHAIISDAAYYGVANTCDFNEVGPLLSISEKCSKYVQQAFREMGPINIYDIYADVCTYGKAARDETRHFAKQLARTGTPLAARHLLTAPPEYDPCIDDEVAIYLNRPEVQKAIHANVTHLPYAWTGCTEAIEYSRKDLLTSVLPVYRRLLKDGLRMLIFSGDVDAIVPVTGTRAWIGKLLLEEVEPWRPWVLDSQVGGYVTKYKGLTFSTVRDAGHMVPYTQPARALHLFKTFIQDGQL</sequence>
<dbReference type="Gene3D" id="6.10.250.940">
    <property type="match status" value="1"/>
</dbReference>
<feature type="signal peptide" evidence="8">
    <location>
        <begin position="1"/>
        <end position="28"/>
    </location>
</feature>
<accession>A0A1Y1IH48</accession>
<dbReference type="InterPro" id="IPR018202">
    <property type="entry name" value="Ser_caboxypep_ser_AS"/>
</dbReference>
<evidence type="ECO:0000256" key="1">
    <source>
        <dbReference type="ARBA" id="ARBA00004613"/>
    </source>
</evidence>
<dbReference type="FunFam" id="3.40.50.11320:FF:000002">
    <property type="entry name" value="Carboxypeptidase"/>
    <property type="match status" value="1"/>
</dbReference>
<keyword evidence="5 8" id="KW-0378">Hydrolase</keyword>
<evidence type="ECO:0000256" key="4">
    <source>
        <dbReference type="ARBA" id="ARBA00022729"/>
    </source>
</evidence>
<dbReference type="Proteomes" id="UP000054558">
    <property type="component" value="Unassembled WGS sequence"/>
</dbReference>
<evidence type="ECO:0000313" key="10">
    <source>
        <dbReference type="Proteomes" id="UP000054558"/>
    </source>
</evidence>
<dbReference type="EC" id="3.4.16.-" evidence="8"/>
<protein>
    <recommendedName>
        <fullName evidence="8">Carboxypeptidase</fullName>
        <ecNumber evidence="8">3.4.16.-</ecNumber>
    </recommendedName>
</protein>
<dbReference type="SUPFAM" id="SSF53474">
    <property type="entry name" value="alpha/beta-Hydrolases"/>
    <property type="match status" value="1"/>
</dbReference>
<dbReference type="EMBL" id="DF237373">
    <property type="protein sequence ID" value="GAQ88391.1"/>
    <property type="molecule type" value="Genomic_DNA"/>
</dbReference>
<name>A0A1Y1IH48_KLENI</name>
<dbReference type="PANTHER" id="PTHR11802:SF201">
    <property type="entry name" value="CARBOXYPEPTIDASE"/>
    <property type="match status" value="1"/>
</dbReference>
<dbReference type="GO" id="GO:0005576">
    <property type="term" value="C:extracellular region"/>
    <property type="evidence" value="ECO:0007669"/>
    <property type="project" value="UniProtKB-SubCell"/>
</dbReference>
<dbReference type="STRING" id="105231.A0A1Y1IH48"/>
<dbReference type="PANTHER" id="PTHR11802">
    <property type="entry name" value="SERINE PROTEASE FAMILY S10 SERINE CARBOXYPEPTIDASE"/>
    <property type="match status" value="1"/>
</dbReference>
<dbReference type="PROSITE" id="PS00560">
    <property type="entry name" value="CARBOXYPEPT_SER_HIS"/>
    <property type="match status" value="1"/>
</dbReference>
<dbReference type="OrthoDB" id="443318at2759"/>
<keyword evidence="8" id="KW-0645">Protease</keyword>
<dbReference type="Pfam" id="PF00450">
    <property type="entry name" value="Peptidase_S10"/>
    <property type="match status" value="1"/>
</dbReference>
<dbReference type="GO" id="GO:0004185">
    <property type="term" value="F:serine-type carboxypeptidase activity"/>
    <property type="evidence" value="ECO:0000318"/>
    <property type="project" value="GO_Central"/>
</dbReference>
<dbReference type="FunFam" id="3.40.50.1820:FF:000030">
    <property type="entry name" value="Carboxypeptidase"/>
    <property type="match status" value="1"/>
</dbReference>
<dbReference type="InterPro" id="IPR033124">
    <property type="entry name" value="Ser_caboxypep_his_AS"/>
</dbReference>
<organism evidence="9 10">
    <name type="scientific">Klebsormidium nitens</name>
    <name type="common">Green alga</name>
    <name type="synonym">Ulothrix nitens</name>
    <dbReference type="NCBI Taxonomy" id="105231"/>
    <lineage>
        <taxon>Eukaryota</taxon>
        <taxon>Viridiplantae</taxon>
        <taxon>Streptophyta</taxon>
        <taxon>Klebsormidiophyceae</taxon>
        <taxon>Klebsormidiales</taxon>
        <taxon>Klebsormidiaceae</taxon>
        <taxon>Klebsormidium</taxon>
    </lineage>
</organism>
<keyword evidence="7" id="KW-0325">Glycoprotein</keyword>
<comment type="subcellular location">
    <subcellularLocation>
        <location evidence="1">Secreted</location>
    </subcellularLocation>
</comment>
<feature type="chain" id="PRO_5011825311" description="Carboxypeptidase" evidence="8">
    <location>
        <begin position="29"/>
        <end position="491"/>
    </location>
</feature>
<keyword evidence="6" id="KW-1015">Disulfide bond</keyword>
<dbReference type="InterPro" id="IPR001563">
    <property type="entry name" value="Peptidase_S10"/>
</dbReference>
<evidence type="ECO:0000256" key="6">
    <source>
        <dbReference type="ARBA" id="ARBA00023157"/>
    </source>
</evidence>
<proteinExistence type="inferred from homology"/>
<dbReference type="PROSITE" id="PS00131">
    <property type="entry name" value="CARBOXYPEPT_SER_SER"/>
    <property type="match status" value="1"/>
</dbReference>
<dbReference type="Gene3D" id="3.40.50.11320">
    <property type="match status" value="1"/>
</dbReference>
<dbReference type="OMA" id="DMLWYGH"/>
<evidence type="ECO:0000256" key="2">
    <source>
        <dbReference type="ARBA" id="ARBA00009431"/>
    </source>
</evidence>